<dbReference type="PROSITE" id="PS51257">
    <property type="entry name" value="PROKAR_LIPOPROTEIN"/>
    <property type="match status" value="1"/>
</dbReference>
<dbReference type="EMBL" id="JACJIQ010000001">
    <property type="protein sequence ID" value="MBA9075730.1"/>
    <property type="molecule type" value="Genomic_DNA"/>
</dbReference>
<dbReference type="Proteomes" id="UP000563094">
    <property type="component" value="Unassembled WGS sequence"/>
</dbReference>
<sequence>MKKYSLMVCLLGALAACEEEEEVARETTMRINHYTQNCQGVAAQQCFLVQEGDQVGSPDWRLFYDTIEGFDYEEGFVYTLQVRIEKVENPPADASGRRYRLLKVISKEKV</sequence>
<evidence type="ECO:0000259" key="1">
    <source>
        <dbReference type="Pfam" id="PF14302"/>
    </source>
</evidence>
<keyword evidence="3" id="KW-1185">Reference proteome</keyword>
<dbReference type="AlphaFoldDB" id="A0A839GBP3"/>
<feature type="domain" description="DUF4377" evidence="1">
    <location>
        <begin position="31"/>
        <end position="107"/>
    </location>
</feature>
<proteinExistence type="predicted"/>
<accession>A0A839GBP3</accession>
<reference evidence="2 3" key="1">
    <citation type="submission" date="2020-08" db="EMBL/GenBank/DDBJ databases">
        <title>Genomic Encyclopedia of Type Strains, Phase IV (KMG-IV): sequencing the most valuable type-strain genomes for metagenomic binning, comparative biology and taxonomic classification.</title>
        <authorList>
            <person name="Goeker M."/>
        </authorList>
    </citation>
    <scope>NUCLEOTIDE SEQUENCE [LARGE SCALE GENOMIC DNA]</scope>
    <source>
        <strain evidence="2 3">DSM 29854</strain>
    </source>
</reference>
<protein>
    <recommendedName>
        <fullName evidence="1">DUF4377 domain-containing protein</fullName>
    </recommendedName>
</protein>
<dbReference type="RefSeq" id="WP_182511386.1">
    <property type="nucleotide sequence ID" value="NZ_JACJIQ010000001.1"/>
</dbReference>
<comment type="caution">
    <text evidence="2">The sequence shown here is derived from an EMBL/GenBank/DDBJ whole genome shotgun (WGS) entry which is preliminary data.</text>
</comment>
<dbReference type="Pfam" id="PF14302">
    <property type="entry name" value="DUF4377"/>
    <property type="match status" value="1"/>
</dbReference>
<gene>
    <name evidence="2" type="ORF">FHS90_000427</name>
</gene>
<organism evidence="2 3">
    <name type="scientific">Rufibacter quisquiliarum</name>
    <dbReference type="NCBI Taxonomy" id="1549639"/>
    <lineage>
        <taxon>Bacteria</taxon>
        <taxon>Pseudomonadati</taxon>
        <taxon>Bacteroidota</taxon>
        <taxon>Cytophagia</taxon>
        <taxon>Cytophagales</taxon>
        <taxon>Hymenobacteraceae</taxon>
        <taxon>Rufibacter</taxon>
    </lineage>
</organism>
<evidence type="ECO:0000313" key="3">
    <source>
        <dbReference type="Proteomes" id="UP000563094"/>
    </source>
</evidence>
<name>A0A839GBP3_9BACT</name>
<evidence type="ECO:0000313" key="2">
    <source>
        <dbReference type="EMBL" id="MBA9075730.1"/>
    </source>
</evidence>
<dbReference type="InterPro" id="IPR025485">
    <property type="entry name" value="DUF4377"/>
</dbReference>